<evidence type="ECO:0000259" key="1">
    <source>
        <dbReference type="Pfam" id="PF01979"/>
    </source>
</evidence>
<dbReference type="EMBL" id="JAYFSI010000006">
    <property type="protein sequence ID" value="MEA5363155.1"/>
    <property type="molecule type" value="Genomic_DNA"/>
</dbReference>
<dbReference type="Pfam" id="PF01979">
    <property type="entry name" value="Amidohydro_1"/>
    <property type="match status" value="1"/>
</dbReference>
<dbReference type="InterPro" id="IPR051781">
    <property type="entry name" value="Metallo-dep_Hydrolase"/>
</dbReference>
<evidence type="ECO:0000313" key="2">
    <source>
        <dbReference type="EMBL" id="MEA5363155.1"/>
    </source>
</evidence>
<dbReference type="Gene3D" id="3.20.20.140">
    <property type="entry name" value="Metal-dependent hydrolases"/>
    <property type="match status" value="1"/>
</dbReference>
<evidence type="ECO:0000313" key="3">
    <source>
        <dbReference type="Proteomes" id="UP001304298"/>
    </source>
</evidence>
<dbReference type="InterPro" id="IPR006680">
    <property type="entry name" value="Amidohydro-rel"/>
</dbReference>
<dbReference type="RefSeq" id="WP_323330909.1">
    <property type="nucleotide sequence ID" value="NZ_JAYFSI010000006.1"/>
</dbReference>
<proteinExistence type="predicted"/>
<comment type="caution">
    <text evidence="2">The sequence shown here is derived from an EMBL/GenBank/DDBJ whole genome shotgun (WGS) entry which is preliminary data.</text>
</comment>
<reference evidence="2 3" key="1">
    <citation type="submission" date="2023-12" db="EMBL/GenBank/DDBJ databases">
        <title>Amycolatopsis sp. V23-08.</title>
        <authorList>
            <person name="Somphong A."/>
        </authorList>
    </citation>
    <scope>NUCLEOTIDE SEQUENCE [LARGE SCALE GENOMIC DNA]</scope>
    <source>
        <strain evidence="2 3">V23-08</strain>
    </source>
</reference>
<keyword evidence="3" id="KW-1185">Reference proteome</keyword>
<dbReference type="PANTHER" id="PTHR43135:SF3">
    <property type="entry name" value="ALPHA-D-RIBOSE 1-METHYLPHOSPHONATE 5-TRIPHOSPHATE DIPHOSPHATASE"/>
    <property type="match status" value="1"/>
</dbReference>
<name>A0ABU5RBD8_9PSEU</name>
<dbReference type="InterPro" id="IPR011059">
    <property type="entry name" value="Metal-dep_hydrolase_composite"/>
</dbReference>
<dbReference type="PANTHER" id="PTHR43135">
    <property type="entry name" value="ALPHA-D-RIBOSE 1-METHYLPHOSPHONATE 5-TRIPHOSPHATE DIPHOSPHATASE"/>
    <property type="match status" value="1"/>
</dbReference>
<gene>
    <name evidence="2" type="ORF">VA596_26735</name>
</gene>
<dbReference type="Proteomes" id="UP001304298">
    <property type="component" value="Unassembled WGS sequence"/>
</dbReference>
<accession>A0ABU5RBD8</accession>
<protein>
    <submittedName>
        <fullName evidence="2">Amidohydrolase family protein</fullName>
    </submittedName>
</protein>
<dbReference type="Gene3D" id="2.30.40.10">
    <property type="entry name" value="Urease, subunit C, domain 1"/>
    <property type="match status" value="1"/>
</dbReference>
<dbReference type="SUPFAM" id="SSF51556">
    <property type="entry name" value="Metallo-dependent hydrolases"/>
    <property type="match status" value="1"/>
</dbReference>
<feature type="domain" description="Amidohydrolase-related" evidence="1">
    <location>
        <begin position="55"/>
        <end position="412"/>
    </location>
</feature>
<organism evidence="2 3">
    <name type="scientific">Amycolatopsis heterodermiae</name>
    <dbReference type="NCBI Taxonomy" id="3110235"/>
    <lineage>
        <taxon>Bacteria</taxon>
        <taxon>Bacillati</taxon>
        <taxon>Actinomycetota</taxon>
        <taxon>Actinomycetes</taxon>
        <taxon>Pseudonocardiales</taxon>
        <taxon>Pseudonocardiaceae</taxon>
        <taxon>Amycolatopsis</taxon>
    </lineage>
</organism>
<dbReference type="InterPro" id="IPR032466">
    <property type="entry name" value="Metal_Hydrolase"/>
</dbReference>
<sequence length="419" mass="45212">MSETRVIFTGGRVFDGTGSPAVPGDVAVRGDRIEAVRAGVEPEPGDRVVDCRGATVMPGLIESHAHLTFPSAVGHVDPSFNPPLDVSFFHHMPTPDEHLALAERNARILLDHGFTSAYSAGSLTPVPTEVRLRDRIAAGLVPGPRMRAASFERDNNPVQMGPDGPTPKEIGPEAVRAFIREQAALGFDSVKLLMSNDDVFFEGGSMVTQYSAEEAAAAGEQARESGVWLNCHAQSPESIKLAVRSGFRSVYHCSYADQEAIDLLEEHKDEIFLSPAVGIMWANVHEGAEFGIDAALAEKMGSVKSLAAMEQLYPELRKRGLRVLPGGDYGFPNNPIGRNARDLELFVRLFGYSPAEALRATTQYGGQVLDMPVGVLTEDYLADVLVVRGDPTLDVTLLQDKDNLLAIMQGGRFHKAPAA</sequence>
<dbReference type="SUPFAM" id="SSF51338">
    <property type="entry name" value="Composite domain of metallo-dependent hydrolases"/>
    <property type="match status" value="1"/>
</dbReference>